<name>A0A378JIU5_9GAMM</name>
<keyword evidence="2" id="KW-0645">Protease</keyword>
<keyword evidence="1" id="KW-0732">Signal</keyword>
<keyword evidence="3" id="KW-1185">Reference proteome</keyword>
<dbReference type="Gene3D" id="3.90.70.10">
    <property type="entry name" value="Cysteine proteinases"/>
    <property type="match status" value="1"/>
</dbReference>
<accession>A0A378JIU5</accession>
<proteinExistence type="predicted"/>
<dbReference type="EMBL" id="UGOD01000001">
    <property type="protein sequence ID" value="STX51226.1"/>
    <property type="molecule type" value="Genomic_DNA"/>
</dbReference>
<protein>
    <submittedName>
        <fullName evidence="2">Cysteine protease, papain C1 family</fullName>
    </submittedName>
</protein>
<dbReference type="Pfam" id="PF03051">
    <property type="entry name" value="Peptidase_C1_2"/>
    <property type="match status" value="1"/>
</dbReference>
<keyword evidence="2" id="KW-0378">Hydrolase</keyword>
<dbReference type="InterPro" id="IPR038765">
    <property type="entry name" value="Papain-like_cys_pep_sf"/>
</dbReference>
<sequence length="357" mass="39597">MRILKLAILPFLISNQLAAQGIEVAGTVTHTIVNNNTSNQLTKTEPSKEIRLLKIKLSNKEKELLNLRVKNLKELNNYNIKSKGPLQIQLGMNNVPVLDQGRHGTCVTFAVTAAMNAALNQGDYISQLCQLQLGNYLAENGYNFSGWDGSLGRTVINQMETFGIVNKEQEANVGCGGLNKYPHGGDDPTTAMSPEEFHRISEPLNPERVQSFPILDPYQAFNERVDINKTLTEVKKALLAGDRVTFAVLLVDYDLGTVGAVGSKNTLNDTWVLTPVIARDVWLKSEFVAGHEMVITGFDDNAVAKDDEGNKHKGLLTLRNSWGKNLGDKGDFYMSYDYFKVLAFEAQRIKAIESEEF</sequence>
<dbReference type="CDD" id="cd02619">
    <property type="entry name" value="Peptidase_C1"/>
    <property type="match status" value="1"/>
</dbReference>
<dbReference type="SUPFAM" id="SSF54001">
    <property type="entry name" value="Cysteine proteinases"/>
    <property type="match status" value="1"/>
</dbReference>
<dbReference type="RefSeq" id="WP_115330876.1">
    <property type="nucleotide sequence ID" value="NZ_CAAAHP010000001.1"/>
</dbReference>
<dbReference type="Proteomes" id="UP000254794">
    <property type="component" value="Unassembled WGS sequence"/>
</dbReference>
<dbReference type="OrthoDB" id="3648721at2"/>
<reference evidence="2 3" key="1">
    <citation type="submission" date="2018-06" db="EMBL/GenBank/DDBJ databases">
        <authorList>
            <consortium name="Pathogen Informatics"/>
            <person name="Doyle S."/>
        </authorList>
    </citation>
    <scope>NUCLEOTIDE SEQUENCE [LARGE SCALE GENOMIC DNA]</scope>
    <source>
        <strain evidence="2 3">NCTC13316</strain>
    </source>
</reference>
<evidence type="ECO:0000313" key="3">
    <source>
        <dbReference type="Proteomes" id="UP000254794"/>
    </source>
</evidence>
<gene>
    <name evidence="2" type="ORF">NCTC13316_01320</name>
</gene>
<evidence type="ECO:0000313" key="2">
    <source>
        <dbReference type="EMBL" id="STX51226.1"/>
    </source>
</evidence>
<evidence type="ECO:0000256" key="1">
    <source>
        <dbReference type="SAM" id="SignalP"/>
    </source>
</evidence>
<dbReference type="AlphaFoldDB" id="A0A378JIU5"/>
<feature type="signal peptide" evidence="1">
    <location>
        <begin position="1"/>
        <end position="19"/>
    </location>
</feature>
<dbReference type="GO" id="GO:0070005">
    <property type="term" value="F:cysteine-type aminopeptidase activity"/>
    <property type="evidence" value="ECO:0007669"/>
    <property type="project" value="InterPro"/>
</dbReference>
<dbReference type="InterPro" id="IPR004134">
    <property type="entry name" value="Peptidase_C1B"/>
</dbReference>
<feature type="chain" id="PRO_5016938231" evidence="1">
    <location>
        <begin position="20"/>
        <end position="357"/>
    </location>
</feature>
<organism evidence="2 3">
    <name type="scientific">Legionella busanensis</name>
    <dbReference type="NCBI Taxonomy" id="190655"/>
    <lineage>
        <taxon>Bacteria</taxon>
        <taxon>Pseudomonadati</taxon>
        <taxon>Pseudomonadota</taxon>
        <taxon>Gammaproteobacteria</taxon>
        <taxon>Legionellales</taxon>
        <taxon>Legionellaceae</taxon>
        <taxon>Legionella</taxon>
    </lineage>
</organism>
<dbReference type="GO" id="GO:0006508">
    <property type="term" value="P:proteolysis"/>
    <property type="evidence" value="ECO:0007669"/>
    <property type="project" value="UniProtKB-KW"/>
</dbReference>